<comment type="similarity">
    <text evidence="1">Belongs to the NAD(P)-dependent epimerase/dehydratase family.</text>
</comment>
<organism evidence="3 4">
    <name type="scientific">Saccharopolyspora endophytica</name>
    <dbReference type="NCBI Taxonomy" id="543886"/>
    <lineage>
        <taxon>Bacteria</taxon>
        <taxon>Bacillati</taxon>
        <taxon>Actinomycetota</taxon>
        <taxon>Actinomycetes</taxon>
        <taxon>Pseudonocardiales</taxon>
        <taxon>Pseudonocardiaceae</taxon>
        <taxon>Saccharopolyspora</taxon>
    </lineage>
</organism>
<evidence type="ECO:0000256" key="1">
    <source>
        <dbReference type="ARBA" id="ARBA00007637"/>
    </source>
</evidence>
<name>A0ABS5DR13_9PSEU</name>
<keyword evidence="4" id="KW-1185">Reference proteome</keyword>
<dbReference type="CDD" id="cd08946">
    <property type="entry name" value="SDR_e"/>
    <property type="match status" value="1"/>
</dbReference>
<dbReference type="PANTHER" id="PTHR43000">
    <property type="entry name" value="DTDP-D-GLUCOSE 4,6-DEHYDRATASE-RELATED"/>
    <property type="match status" value="1"/>
</dbReference>
<comment type="caution">
    <text evidence="3">The sequence shown here is derived from an EMBL/GenBank/DDBJ whole genome shotgun (WGS) entry which is preliminary data.</text>
</comment>
<dbReference type="EMBL" id="JAGPXE010000022">
    <property type="protein sequence ID" value="MBQ0928635.1"/>
    <property type="molecule type" value="Genomic_DNA"/>
</dbReference>
<dbReference type="Gene3D" id="3.40.50.720">
    <property type="entry name" value="NAD(P)-binding Rossmann-like Domain"/>
    <property type="match status" value="1"/>
</dbReference>
<dbReference type="InterPro" id="IPR020904">
    <property type="entry name" value="Sc_DH/Rdtase_CS"/>
</dbReference>
<dbReference type="RefSeq" id="WP_210973642.1">
    <property type="nucleotide sequence ID" value="NZ_JAGPXE010000022.1"/>
</dbReference>
<reference evidence="3 4" key="1">
    <citation type="submission" date="2021-04" db="EMBL/GenBank/DDBJ databases">
        <title>Whole-genome sequencing of Saccharopolyspora endophytica KCTC 19397.</title>
        <authorList>
            <person name="Ay H."/>
            <person name="Saygin H."/>
            <person name="Sahin N."/>
        </authorList>
    </citation>
    <scope>NUCLEOTIDE SEQUENCE [LARGE SCALE GENOMIC DNA]</scope>
    <source>
        <strain evidence="3 4">KCTC 19397</strain>
    </source>
</reference>
<gene>
    <name evidence="3" type="ORF">KBO27_32220</name>
</gene>
<evidence type="ECO:0000259" key="2">
    <source>
        <dbReference type="Pfam" id="PF01370"/>
    </source>
</evidence>
<feature type="domain" description="NAD-dependent epimerase/dehydratase" evidence="2">
    <location>
        <begin position="16"/>
        <end position="251"/>
    </location>
</feature>
<dbReference type="InterPro" id="IPR036291">
    <property type="entry name" value="NAD(P)-bd_dom_sf"/>
</dbReference>
<evidence type="ECO:0000313" key="4">
    <source>
        <dbReference type="Proteomes" id="UP000674084"/>
    </source>
</evidence>
<dbReference type="SUPFAM" id="SSF51735">
    <property type="entry name" value="NAD(P)-binding Rossmann-fold domains"/>
    <property type="match status" value="1"/>
</dbReference>
<dbReference type="Pfam" id="PF01370">
    <property type="entry name" value="Epimerase"/>
    <property type="match status" value="1"/>
</dbReference>
<dbReference type="PROSITE" id="PS00061">
    <property type="entry name" value="ADH_SHORT"/>
    <property type="match status" value="1"/>
</dbReference>
<dbReference type="InterPro" id="IPR001509">
    <property type="entry name" value="Epimerase_deHydtase"/>
</dbReference>
<protein>
    <submittedName>
        <fullName evidence="3">NAD-dependent epimerase/dehydratase family protein</fullName>
    </submittedName>
</protein>
<dbReference type="Gene3D" id="3.90.25.10">
    <property type="entry name" value="UDP-galactose 4-epimerase, domain 1"/>
    <property type="match status" value="1"/>
</dbReference>
<dbReference type="Proteomes" id="UP000674084">
    <property type="component" value="Unassembled WGS sequence"/>
</dbReference>
<evidence type="ECO:0000313" key="3">
    <source>
        <dbReference type="EMBL" id="MBQ0928635.1"/>
    </source>
</evidence>
<proteinExistence type="inferred from homology"/>
<accession>A0ABS5DR13</accession>
<sequence>MSCQYRPDNDIRDRRVLVTGAAGFLGHFVVRLLSKAGYTVEAVDDGSAGTLTRLRNLAQLPGVSEHGLDVTDAQAMRDLVDRRPPWGVVHLAAHHFIPTCERNPDEVWRINVLGTQRLLDACAQQPDRVQRWFAASTADVYGPSPQAHQETDPVRPRGVYGVSKLAMEWLLRDQAHRLPQTGMVTGRLFNLVGPGDPHPHLLPEILTQAARSDRVRLGDLSTARDYLHVADAAHAVVALLTNPVTGTVNIGSGQCLTGQELLTLASHATGRRLIPELDTTRTRRWQRSWCQAETTSLDALLPQWPLRSVQEAVNEAWAEVTAQAHASTILAREAS</sequence>